<protein>
    <submittedName>
        <fullName evidence="3">Uncharacterized protein</fullName>
    </submittedName>
</protein>
<dbReference type="AlphaFoldDB" id="A0A369ARR1"/>
<accession>A0A369ARR1</accession>
<dbReference type="EMBL" id="QPJT01000024">
    <property type="protein sequence ID" value="RCX12060.1"/>
    <property type="molecule type" value="Genomic_DNA"/>
</dbReference>
<sequence>MQRIKRQKAIEGTRIPGIIKNGQYYYINLDVYEDGMVNCWELVDLKSLEEKLRINWLIPQIPEGENISIHGLGCYKIKSAKWKYDKRTYYKYVNNVIKQLNPKLNNIYKISNEETELLEKRRIRYSPSAIDFYVKNEFGYQTKEGKGFTIFIKRNDKNYLVNLVLYEDGNIACYNSEFEISYNLESIKELFEDGTFFTGFDNPTTIILDNFGEVTLSDELQCHVNINEKYKQLVDFYNELSGNETSLEKCRNAYYQYLIYPDDETREQLKQAYEAVPEHERIYLGDMDTRDTDYQRIIYHSEVKREV</sequence>
<dbReference type="RefSeq" id="WP_114299054.1">
    <property type="nucleotide sequence ID" value="NZ_QPJT01000024.1"/>
</dbReference>
<dbReference type="Pfam" id="PF24645">
    <property type="entry name" value="DUF7639"/>
    <property type="match status" value="1"/>
</dbReference>
<dbReference type="Pfam" id="PF24644">
    <property type="entry name" value="DUF7638"/>
    <property type="match status" value="2"/>
</dbReference>
<evidence type="ECO:0000313" key="4">
    <source>
        <dbReference type="Proteomes" id="UP000253034"/>
    </source>
</evidence>
<evidence type="ECO:0000313" key="3">
    <source>
        <dbReference type="EMBL" id="RCX12060.1"/>
    </source>
</evidence>
<dbReference type="InterPro" id="IPR056056">
    <property type="entry name" value="DUF7639"/>
</dbReference>
<evidence type="ECO:0000259" key="1">
    <source>
        <dbReference type="Pfam" id="PF24644"/>
    </source>
</evidence>
<dbReference type="OrthoDB" id="643483at2"/>
<feature type="domain" description="DUF7639" evidence="2">
    <location>
        <begin position="245"/>
        <end position="300"/>
    </location>
</feature>
<name>A0A369ARR1_9FIRM</name>
<comment type="caution">
    <text evidence="3">The sequence shown here is derived from an EMBL/GenBank/DDBJ whole genome shotgun (WGS) entry which is preliminary data.</text>
</comment>
<keyword evidence="4" id="KW-1185">Reference proteome</keyword>
<reference evidence="3 4" key="1">
    <citation type="submission" date="2018-07" db="EMBL/GenBank/DDBJ databases">
        <title>Genomic Encyclopedia of Type Strains, Phase IV (KMG-IV): sequencing the most valuable type-strain genomes for metagenomic binning, comparative biology and taxonomic classification.</title>
        <authorList>
            <person name="Goeker M."/>
        </authorList>
    </citation>
    <scope>NUCLEOTIDE SEQUENCE [LARGE SCALE GENOMIC DNA]</scope>
    <source>
        <strain evidence="3 4">DSM 27016</strain>
    </source>
</reference>
<dbReference type="Proteomes" id="UP000253034">
    <property type="component" value="Unassembled WGS sequence"/>
</dbReference>
<proteinExistence type="predicted"/>
<dbReference type="InterPro" id="IPR056055">
    <property type="entry name" value="DUF7638"/>
</dbReference>
<gene>
    <name evidence="3" type="ORF">DFR58_12410</name>
</gene>
<feature type="domain" description="DUF7638" evidence="1">
    <location>
        <begin position="136"/>
        <end position="243"/>
    </location>
</feature>
<evidence type="ECO:0000259" key="2">
    <source>
        <dbReference type="Pfam" id="PF24645"/>
    </source>
</evidence>
<organism evidence="3 4">
    <name type="scientific">Anaerobacterium chartisolvens</name>
    <dbReference type="NCBI Taxonomy" id="1297424"/>
    <lineage>
        <taxon>Bacteria</taxon>
        <taxon>Bacillati</taxon>
        <taxon>Bacillota</taxon>
        <taxon>Clostridia</taxon>
        <taxon>Eubacteriales</taxon>
        <taxon>Oscillospiraceae</taxon>
        <taxon>Anaerobacterium</taxon>
    </lineage>
</organism>
<feature type="domain" description="DUF7638" evidence="1">
    <location>
        <begin position="3"/>
        <end position="103"/>
    </location>
</feature>